<feature type="domain" description="eCIS core" evidence="2">
    <location>
        <begin position="93"/>
        <end position="158"/>
    </location>
</feature>
<accession>A0A5E4UHW5</accession>
<feature type="compositionally biased region" description="Basic and acidic residues" evidence="1">
    <location>
        <begin position="43"/>
        <end position="57"/>
    </location>
</feature>
<dbReference type="Proteomes" id="UP000406256">
    <property type="component" value="Unassembled WGS sequence"/>
</dbReference>
<sequence>MSEHADATHRDEQGRAERRWEGPEGASGALGASGTSSVSFVDNRPDATRAAQFKRDVATSSRTQPLRVFQRMADGHTARQAVPTTDAPNRTGLPDSLKSGVEKLSGLSMDDVKVHYQSDKPAQLQAHAYAQGNDIHLAPGQERHLPHEAWHVVQQKQGRVAATRQLKGAVAVNEDAGLEAEADVMGASAASMGGSGGSDKTKQISTRGVRHFPGVVQRVKVTTPPEFRDPISGITYLFDDILTIDLSGIIAAGVEPDDPNIEAFEWMLKGARVKYALLGKAAEVRDIDEVLLHLANPRASAFAAAAGSHRLGGAATDFDAIKATVEGWFSNRPDYQVEIGNISARYGTRAKLDGYTKLREYITPFTAISDMSLGANPTLRDNVLTLFSWLIPLHDRTITGIVNKESLMYRIKICLLEKTNELKNAVAGTQRMPSGSLIRYGAMQTISGEPLGTRSEIKTALPGALKSGDAATPRDLETRLTQYFNYAGNAFVAGHLVADTLGGNDVRENLTPITNKFNTSGGVKGIKDPEIEALKRLKAGRVIFYSTTVTYGNAGNATWQKAVRPTRFQIRLANLGLVEDGVATDIADYKHISQEIVYDRDPT</sequence>
<dbReference type="Pfam" id="PF13699">
    <property type="entry name" value="eCIS_core"/>
    <property type="match status" value="1"/>
</dbReference>
<name>A0A5E4UHW5_9BURK</name>
<keyword evidence="4" id="KW-1185">Reference proteome</keyword>
<gene>
    <name evidence="3" type="ORF">PAN31108_02061</name>
</gene>
<organism evidence="3 4">
    <name type="scientific">Pandoraea anhela</name>
    <dbReference type="NCBI Taxonomy" id="2508295"/>
    <lineage>
        <taxon>Bacteria</taxon>
        <taxon>Pseudomonadati</taxon>
        <taxon>Pseudomonadota</taxon>
        <taxon>Betaproteobacteria</taxon>
        <taxon>Burkholderiales</taxon>
        <taxon>Burkholderiaceae</taxon>
        <taxon>Pandoraea</taxon>
    </lineage>
</organism>
<dbReference type="RefSeq" id="WP_150668749.1">
    <property type="nucleotide sequence ID" value="NZ_CABPSB010000005.1"/>
</dbReference>
<evidence type="ECO:0000313" key="3">
    <source>
        <dbReference type="EMBL" id="VVD99610.1"/>
    </source>
</evidence>
<reference evidence="3 4" key="1">
    <citation type="submission" date="2019-08" db="EMBL/GenBank/DDBJ databases">
        <authorList>
            <person name="Peeters C."/>
        </authorList>
    </citation>
    <scope>NUCLEOTIDE SEQUENCE [LARGE SCALE GENOMIC DNA]</scope>
    <source>
        <strain evidence="3 4">LMG 31108</strain>
    </source>
</reference>
<evidence type="ECO:0000313" key="4">
    <source>
        <dbReference type="Proteomes" id="UP000406256"/>
    </source>
</evidence>
<evidence type="ECO:0000259" key="2">
    <source>
        <dbReference type="Pfam" id="PF13699"/>
    </source>
</evidence>
<dbReference type="InterPro" id="IPR044929">
    <property type="entry name" value="DNA/RNA_non-sp_Endonuclease_sf"/>
</dbReference>
<proteinExistence type="predicted"/>
<feature type="region of interest" description="Disordered" evidence="1">
    <location>
        <begin position="1"/>
        <end position="96"/>
    </location>
</feature>
<dbReference type="OrthoDB" id="292792at2"/>
<dbReference type="AlphaFoldDB" id="A0A5E4UHW5"/>
<dbReference type="Gene3D" id="3.40.570.10">
    <property type="entry name" value="Extracellular Endonuclease, subunit A"/>
    <property type="match status" value="1"/>
</dbReference>
<dbReference type="InterPro" id="IPR025295">
    <property type="entry name" value="eCIS_core_dom"/>
</dbReference>
<feature type="compositionally biased region" description="Low complexity" evidence="1">
    <location>
        <begin position="23"/>
        <end position="39"/>
    </location>
</feature>
<protein>
    <recommendedName>
        <fullName evidence="2">eCIS core domain-containing protein</fullName>
    </recommendedName>
</protein>
<feature type="compositionally biased region" description="Basic and acidic residues" evidence="1">
    <location>
        <begin position="1"/>
        <end position="22"/>
    </location>
</feature>
<dbReference type="EMBL" id="CABPSB010000005">
    <property type="protein sequence ID" value="VVD99610.1"/>
    <property type="molecule type" value="Genomic_DNA"/>
</dbReference>
<evidence type="ECO:0000256" key="1">
    <source>
        <dbReference type="SAM" id="MobiDB-lite"/>
    </source>
</evidence>